<gene>
    <name evidence="1" type="ORF">ES288_D08G156300v1</name>
</gene>
<accession>A0A5D2BNB9</accession>
<name>A0A5D2BNB9_GOSDA</name>
<sequence length="66" mass="7027">MRNICSISLFSNSSPKDCFLPLSAPHRNLLPYSTPIQTTHSKGIDGAPPLVKMNVETGIAGCADRG</sequence>
<evidence type="ECO:0000313" key="1">
    <source>
        <dbReference type="EMBL" id="TYG57603.1"/>
    </source>
</evidence>
<proteinExistence type="predicted"/>
<reference evidence="1 2" key="1">
    <citation type="submission" date="2019-06" db="EMBL/GenBank/DDBJ databases">
        <title>WGS assembly of Gossypium darwinii.</title>
        <authorList>
            <person name="Chen Z.J."/>
            <person name="Sreedasyam A."/>
            <person name="Ando A."/>
            <person name="Song Q."/>
            <person name="De L."/>
            <person name="Hulse-Kemp A."/>
            <person name="Ding M."/>
            <person name="Ye W."/>
            <person name="Kirkbride R."/>
            <person name="Jenkins J."/>
            <person name="Plott C."/>
            <person name="Lovell J."/>
            <person name="Lin Y.-M."/>
            <person name="Vaughn R."/>
            <person name="Liu B."/>
            <person name="Li W."/>
            <person name="Simpson S."/>
            <person name="Scheffler B."/>
            <person name="Saski C."/>
            <person name="Grover C."/>
            <person name="Hu G."/>
            <person name="Conover J."/>
            <person name="Carlson J."/>
            <person name="Shu S."/>
            <person name="Boston L."/>
            <person name="Williams M."/>
            <person name="Peterson D."/>
            <person name="Mcgee K."/>
            <person name="Jones D."/>
            <person name="Wendel J."/>
            <person name="Stelly D."/>
            <person name="Grimwood J."/>
            <person name="Schmutz J."/>
        </authorList>
    </citation>
    <scope>NUCLEOTIDE SEQUENCE [LARGE SCALE GENOMIC DNA]</scope>
    <source>
        <strain evidence="1">1808015.09</strain>
    </source>
</reference>
<organism evidence="1 2">
    <name type="scientific">Gossypium darwinii</name>
    <name type="common">Darwin's cotton</name>
    <name type="synonym">Gossypium barbadense var. darwinii</name>
    <dbReference type="NCBI Taxonomy" id="34276"/>
    <lineage>
        <taxon>Eukaryota</taxon>
        <taxon>Viridiplantae</taxon>
        <taxon>Streptophyta</taxon>
        <taxon>Embryophyta</taxon>
        <taxon>Tracheophyta</taxon>
        <taxon>Spermatophyta</taxon>
        <taxon>Magnoliopsida</taxon>
        <taxon>eudicotyledons</taxon>
        <taxon>Gunneridae</taxon>
        <taxon>Pentapetalae</taxon>
        <taxon>rosids</taxon>
        <taxon>malvids</taxon>
        <taxon>Malvales</taxon>
        <taxon>Malvaceae</taxon>
        <taxon>Malvoideae</taxon>
        <taxon>Gossypium</taxon>
    </lineage>
</organism>
<dbReference type="AlphaFoldDB" id="A0A5D2BNB9"/>
<dbReference type="EMBL" id="CM017708">
    <property type="protein sequence ID" value="TYG57603.1"/>
    <property type="molecule type" value="Genomic_DNA"/>
</dbReference>
<evidence type="ECO:0000313" key="2">
    <source>
        <dbReference type="Proteomes" id="UP000323506"/>
    </source>
</evidence>
<dbReference type="Proteomes" id="UP000323506">
    <property type="component" value="Chromosome D08"/>
</dbReference>
<protein>
    <submittedName>
        <fullName evidence="1">Uncharacterized protein</fullName>
    </submittedName>
</protein>
<keyword evidence="2" id="KW-1185">Reference proteome</keyword>